<gene>
    <name evidence="3" type="ORF">LC1Nh_0095</name>
</gene>
<feature type="transmembrane region" description="Helical" evidence="1">
    <location>
        <begin position="51"/>
        <end position="79"/>
    </location>
</feature>
<keyword evidence="1" id="KW-0472">Membrane</keyword>
<evidence type="ECO:0000313" key="3">
    <source>
        <dbReference type="EMBL" id="QGA80003.1"/>
    </source>
</evidence>
<evidence type="ECO:0000256" key="1">
    <source>
        <dbReference type="SAM" id="Phobius"/>
    </source>
</evidence>
<dbReference type="RefSeq" id="WP_153549740.1">
    <property type="nucleotide sequence ID" value="NZ_CP040089.1"/>
</dbReference>
<name>A0A5Q0UEK5_9ARCH</name>
<evidence type="ECO:0000313" key="4">
    <source>
        <dbReference type="Proteomes" id="UP000377803"/>
    </source>
</evidence>
<dbReference type="Proteomes" id="UP000377803">
    <property type="component" value="Chromosome"/>
</dbReference>
<feature type="domain" description="Glycerophosphoryl diester phosphodiesterase membrane" evidence="2">
    <location>
        <begin position="157"/>
        <end position="230"/>
    </location>
</feature>
<protein>
    <recommendedName>
        <fullName evidence="2">Glycerophosphoryl diester phosphodiesterase membrane domain-containing protein</fullName>
    </recommendedName>
</protein>
<accession>A0A5Q0UEK5</accession>
<dbReference type="EMBL" id="CP040089">
    <property type="protein sequence ID" value="QGA80003.1"/>
    <property type="molecule type" value="Genomic_DNA"/>
</dbReference>
<feature type="transmembrane region" description="Helical" evidence="1">
    <location>
        <begin position="20"/>
        <end position="45"/>
    </location>
</feature>
<organism evidence="3 4">
    <name type="scientific">Candidatus Nanohalobium constans</name>
    <dbReference type="NCBI Taxonomy" id="2565781"/>
    <lineage>
        <taxon>Archaea</taxon>
        <taxon>Candidatus Nanohalarchaeota</taxon>
        <taxon>Candidatus Nanohalobia</taxon>
        <taxon>Candidatus Nanohalobiales</taxon>
        <taxon>Candidatus Nanohalobiaceae</taxon>
        <taxon>Candidatus Nanohalobium</taxon>
    </lineage>
</organism>
<proteinExistence type="predicted"/>
<keyword evidence="4" id="KW-1185">Reference proteome</keyword>
<feature type="transmembrane region" description="Helical" evidence="1">
    <location>
        <begin position="232"/>
        <end position="250"/>
    </location>
</feature>
<dbReference type="InterPro" id="IPR018476">
    <property type="entry name" value="GlyceroP-diester-Pdiesterase_M"/>
</dbReference>
<feature type="transmembrane region" description="Helical" evidence="1">
    <location>
        <begin position="151"/>
        <end position="177"/>
    </location>
</feature>
<dbReference type="AlphaFoldDB" id="A0A5Q0UEK5"/>
<keyword evidence="1" id="KW-0812">Transmembrane</keyword>
<dbReference type="GeneID" id="42364475"/>
<dbReference type="Pfam" id="PF10110">
    <property type="entry name" value="GPDPase_memb"/>
    <property type="match status" value="1"/>
</dbReference>
<sequence>MKLDIVDTVLSSFNRIASKASLGVIGFMIALLVILGAGFTAGAALMTVSTILGGAVMALTLIGYIVGAAALSVGTFRAFDQKDISKSMFTENILWPFLRMTGANITIQAFAFTAAYLLIYPLLLIGVLGGSMAGLGSSSSAASLAGAGTGLLAIGGILGLISLGIILYLLATLIISVPRITVDDKRLFQALDESVQSTKGNRARIIATILPFVVLLVIGGASMALLGEILGTVAYLLTVVVGSLYMPAILTELNSRLE</sequence>
<evidence type="ECO:0000259" key="2">
    <source>
        <dbReference type="Pfam" id="PF10110"/>
    </source>
</evidence>
<reference evidence="4" key="1">
    <citation type="submission" date="2019-05" db="EMBL/GenBank/DDBJ databases">
        <title>Candidatus Nanohalobium constans, a novel model system to study the DPANN nano-sized archaea: genomic and physiological characterization of a nanoarchaeon co-cultured with its chitinotrophic host.</title>
        <authorList>
            <person name="La Cono V."/>
            <person name="Arcadi E."/>
            <person name="Crisafi F."/>
            <person name="Denaro R."/>
            <person name="La Spada G."/>
            <person name="Messina E."/>
            <person name="Smedile F."/>
            <person name="Toshchakov S.V."/>
            <person name="Shevchenko M.A."/>
            <person name="Golyshin P.N."/>
            <person name="Golyshina O.V."/>
            <person name="Ferrer M."/>
            <person name="Rohde M."/>
            <person name="Mushegian A."/>
            <person name="Sorokin D.Y."/>
            <person name="Giuliano L."/>
            <person name="Yakimov M.M."/>
        </authorList>
    </citation>
    <scope>NUCLEOTIDE SEQUENCE [LARGE SCALE GENOMIC DNA]</scope>
    <source>
        <strain evidence="4">LC1Nh</strain>
    </source>
</reference>
<dbReference type="KEGG" id="ncon:LC1Nh_0095"/>
<feature type="transmembrane region" description="Helical" evidence="1">
    <location>
        <begin position="109"/>
        <end position="131"/>
    </location>
</feature>
<feature type="transmembrane region" description="Helical" evidence="1">
    <location>
        <begin position="205"/>
        <end position="226"/>
    </location>
</feature>
<keyword evidence="1" id="KW-1133">Transmembrane helix</keyword>